<feature type="transmembrane region" description="Helical" evidence="1">
    <location>
        <begin position="89"/>
        <end position="108"/>
    </location>
</feature>
<evidence type="ECO:0000313" key="2">
    <source>
        <dbReference type="EMBL" id="GGJ65436.1"/>
    </source>
</evidence>
<reference evidence="2" key="1">
    <citation type="journal article" date="2014" name="Int. J. Syst. Evol. Microbiol.">
        <title>Complete genome sequence of Corynebacterium casei LMG S-19264T (=DSM 44701T), isolated from a smear-ripened cheese.</title>
        <authorList>
            <consortium name="US DOE Joint Genome Institute (JGI-PGF)"/>
            <person name="Walter F."/>
            <person name="Albersmeier A."/>
            <person name="Kalinowski J."/>
            <person name="Ruckert C."/>
        </authorList>
    </citation>
    <scope>NUCLEOTIDE SEQUENCE</scope>
    <source>
        <strain evidence="2">JCM 14371</strain>
    </source>
</reference>
<comment type="caution">
    <text evidence="2">The sequence shown here is derived from an EMBL/GenBank/DDBJ whole genome shotgun (WGS) entry which is preliminary data.</text>
</comment>
<reference evidence="2" key="2">
    <citation type="submission" date="2020-09" db="EMBL/GenBank/DDBJ databases">
        <authorList>
            <person name="Sun Q."/>
            <person name="Ohkuma M."/>
        </authorList>
    </citation>
    <scope>NUCLEOTIDE SEQUENCE</scope>
    <source>
        <strain evidence="2">JCM 14371</strain>
    </source>
</reference>
<dbReference type="Proteomes" id="UP000635726">
    <property type="component" value="Unassembled WGS sequence"/>
</dbReference>
<keyword evidence="3" id="KW-1185">Reference proteome</keyword>
<organism evidence="2 3">
    <name type="scientific">Deinococcus aquiradiocola</name>
    <dbReference type="NCBI Taxonomy" id="393059"/>
    <lineage>
        <taxon>Bacteria</taxon>
        <taxon>Thermotogati</taxon>
        <taxon>Deinococcota</taxon>
        <taxon>Deinococci</taxon>
        <taxon>Deinococcales</taxon>
        <taxon>Deinococcaceae</taxon>
        <taxon>Deinococcus</taxon>
    </lineage>
</organism>
<feature type="transmembrane region" description="Helical" evidence="1">
    <location>
        <begin position="48"/>
        <end position="69"/>
    </location>
</feature>
<dbReference type="EMBL" id="BMOE01000001">
    <property type="protein sequence ID" value="GGJ65436.1"/>
    <property type="molecule type" value="Genomic_DNA"/>
</dbReference>
<proteinExistence type="predicted"/>
<evidence type="ECO:0000313" key="3">
    <source>
        <dbReference type="Proteomes" id="UP000635726"/>
    </source>
</evidence>
<name>A0A917P7E9_9DEIO</name>
<keyword evidence="1" id="KW-1133">Transmembrane helix</keyword>
<dbReference type="AlphaFoldDB" id="A0A917P7E9"/>
<keyword evidence="1" id="KW-0812">Transmembrane</keyword>
<sequence>MVVTPLDLTAALALLGLVSGMGGVTYRAVLLLVQLVAPKPRWVERGALLVILLLGYLTLLALDVPGVLASLRGGQSAATLESVARTAVFAGWLWTLNTILLMLARGQLGPRPVLRRRP</sequence>
<protein>
    <submittedName>
        <fullName evidence="2">Uncharacterized protein</fullName>
    </submittedName>
</protein>
<feature type="transmembrane region" description="Helical" evidence="1">
    <location>
        <begin position="12"/>
        <end position="36"/>
    </location>
</feature>
<accession>A0A917P7E9</accession>
<dbReference type="RefSeq" id="WP_188960771.1">
    <property type="nucleotide sequence ID" value="NZ_BMOE01000001.1"/>
</dbReference>
<evidence type="ECO:0000256" key="1">
    <source>
        <dbReference type="SAM" id="Phobius"/>
    </source>
</evidence>
<keyword evidence="1" id="KW-0472">Membrane</keyword>
<gene>
    <name evidence="2" type="ORF">GCM10008939_06710</name>
</gene>